<feature type="transmembrane region" description="Helical" evidence="5">
    <location>
        <begin position="24"/>
        <end position="44"/>
    </location>
</feature>
<dbReference type="GO" id="GO:0016020">
    <property type="term" value="C:membrane"/>
    <property type="evidence" value="ECO:0007669"/>
    <property type="project" value="UniProtKB-SubCell"/>
</dbReference>
<protein>
    <submittedName>
        <fullName evidence="6">Uncharacterized protein</fullName>
    </submittedName>
</protein>
<comment type="subcellular location">
    <subcellularLocation>
        <location evidence="1">Membrane</location>
        <topology evidence="1">Multi-pass membrane protein</topology>
    </subcellularLocation>
</comment>
<evidence type="ECO:0000313" key="7">
    <source>
        <dbReference type="Proteomes" id="UP000007110"/>
    </source>
</evidence>
<reference evidence="6" key="2">
    <citation type="submission" date="2021-01" db="UniProtKB">
        <authorList>
            <consortium name="EnsemblMetazoa"/>
        </authorList>
    </citation>
    <scope>IDENTIFICATION</scope>
</reference>
<dbReference type="KEGG" id="spu:115929721"/>
<dbReference type="Proteomes" id="UP000007110">
    <property type="component" value="Unassembled WGS sequence"/>
</dbReference>
<organism evidence="6 7">
    <name type="scientific">Strongylocentrotus purpuratus</name>
    <name type="common">Purple sea urchin</name>
    <dbReference type="NCBI Taxonomy" id="7668"/>
    <lineage>
        <taxon>Eukaryota</taxon>
        <taxon>Metazoa</taxon>
        <taxon>Echinodermata</taxon>
        <taxon>Eleutherozoa</taxon>
        <taxon>Echinozoa</taxon>
        <taxon>Echinoidea</taxon>
        <taxon>Euechinoidea</taxon>
        <taxon>Echinacea</taxon>
        <taxon>Camarodonta</taxon>
        <taxon>Echinidea</taxon>
        <taxon>Strongylocentrotidae</taxon>
        <taxon>Strongylocentrotus</taxon>
    </lineage>
</organism>
<name>A0A7M7PSQ0_STRPU</name>
<dbReference type="EnsemblMetazoa" id="XM_030999607">
    <property type="protein sequence ID" value="XP_030855467"/>
    <property type="gene ID" value="LOC115929721"/>
</dbReference>
<dbReference type="GeneID" id="115929721"/>
<evidence type="ECO:0000256" key="4">
    <source>
        <dbReference type="ARBA" id="ARBA00023136"/>
    </source>
</evidence>
<keyword evidence="7" id="KW-1185">Reference proteome</keyword>
<dbReference type="InterPro" id="IPR005178">
    <property type="entry name" value="Ostalpha/TMEM184C"/>
</dbReference>
<reference evidence="7" key="1">
    <citation type="submission" date="2015-02" db="EMBL/GenBank/DDBJ databases">
        <title>Genome sequencing for Strongylocentrotus purpuratus.</title>
        <authorList>
            <person name="Murali S."/>
            <person name="Liu Y."/>
            <person name="Vee V."/>
            <person name="English A."/>
            <person name="Wang M."/>
            <person name="Skinner E."/>
            <person name="Han Y."/>
            <person name="Muzny D.M."/>
            <person name="Worley K.C."/>
            <person name="Gibbs R.A."/>
        </authorList>
    </citation>
    <scope>NUCLEOTIDE SEQUENCE</scope>
</reference>
<evidence type="ECO:0000313" key="6">
    <source>
        <dbReference type="EnsemblMetazoa" id="XP_030855467"/>
    </source>
</evidence>
<sequence length="196" mass="22595">MMALNMIYVASTRFLEPFYVRTKFTFIKLGIVICNIQPAILSLLMRFRFLGCRFPFSNHARSNFIQCIVFILEAGILFPFIRYYYRRSEGNVVGNVSMIPTELFGSIQPPSITYRLPDRRHYMPRPSITSIENGRVRAHTVIGSGDVNTDFYPAEDLATIAEECEEEEKTKVVEPSTDFTKQFMTSNRQGRRHSIG</sequence>
<dbReference type="OrthoDB" id="5832279at2759"/>
<evidence type="ECO:0000256" key="5">
    <source>
        <dbReference type="SAM" id="Phobius"/>
    </source>
</evidence>
<dbReference type="AlphaFoldDB" id="A0A7M7PSQ0"/>
<keyword evidence="4 5" id="KW-0472">Membrane</keyword>
<feature type="transmembrane region" description="Helical" evidence="5">
    <location>
        <begin position="64"/>
        <end position="85"/>
    </location>
</feature>
<evidence type="ECO:0000256" key="2">
    <source>
        <dbReference type="ARBA" id="ARBA00022692"/>
    </source>
</evidence>
<dbReference type="InParanoid" id="A0A7M7PSQ0"/>
<accession>A0A7M7PSQ0</accession>
<dbReference type="RefSeq" id="XP_030855467.1">
    <property type="nucleotide sequence ID" value="XM_030999607.1"/>
</dbReference>
<evidence type="ECO:0000256" key="3">
    <source>
        <dbReference type="ARBA" id="ARBA00022989"/>
    </source>
</evidence>
<keyword evidence="3 5" id="KW-1133">Transmembrane helix</keyword>
<keyword evidence="2 5" id="KW-0812">Transmembrane</keyword>
<proteinExistence type="predicted"/>
<dbReference type="Pfam" id="PF03619">
    <property type="entry name" value="Solute_trans_a"/>
    <property type="match status" value="1"/>
</dbReference>
<evidence type="ECO:0000256" key="1">
    <source>
        <dbReference type="ARBA" id="ARBA00004141"/>
    </source>
</evidence>